<gene>
    <name evidence="2" type="ORF">PCON_09888</name>
</gene>
<dbReference type="EMBL" id="HF935531">
    <property type="protein sequence ID" value="CCX31060.1"/>
    <property type="molecule type" value="Genomic_DNA"/>
</dbReference>
<sequence length="147" mass="15986">MAFYRGKIFLLARKIHGQPDGKYFFWYAKPDKIIPSVSTNAIISQLLAGCCYLVAIDSAAAAAPVGARPAKPRTSRATERETTSHSLLSNQTEPTLSSRVTTEAPRRQEPQSIRPGYRGSGERASSAFVVQGEEGLAATLEEVFQGR</sequence>
<name>U4LNZ7_PYROM</name>
<organism evidence="2 3">
    <name type="scientific">Pyronema omphalodes (strain CBS 100304)</name>
    <name type="common">Pyronema confluens</name>
    <dbReference type="NCBI Taxonomy" id="1076935"/>
    <lineage>
        <taxon>Eukaryota</taxon>
        <taxon>Fungi</taxon>
        <taxon>Dikarya</taxon>
        <taxon>Ascomycota</taxon>
        <taxon>Pezizomycotina</taxon>
        <taxon>Pezizomycetes</taxon>
        <taxon>Pezizales</taxon>
        <taxon>Pyronemataceae</taxon>
        <taxon>Pyronema</taxon>
    </lineage>
</organism>
<dbReference type="AlphaFoldDB" id="U4LNZ7"/>
<evidence type="ECO:0000313" key="3">
    <source>
        <dbReference type="Proteomes" id="UP000018144"/>
    </source>
</evidence>
<feature type="region of interest" description="Disordered" evidence="1">
    <location>
        <begin position="63"/>
        <end position="128"/>
    </location>
</feature>
<dbReference type="Proteomes" id="UP000018144">
    <property type="component" value="Unassembled WGS sequence"/>
</dbReference>
<reference evidence="2 3" key="1">
    <citation type="journal article" date="2013" name="PLoS Genet.">
        <title>The genome and development-dependent transcriptomes of Pyronema confluens: a window into fungal evolution.</title>
        <authorList>
            <person name="Traeger S."/>
            <person name="Altegoer F."/>
            <person name="Freitag M."/>
            <person name="Gabaldon T."/>
            <person name="Kempken F."/>
            <person name="Kumar A."/>
            <person name="Marcet-Houben M."/>
            <person name="Poggeler S."/>
            <person name="Stajich J.E."/>
            <person name="Nowrousian M."/>
        </authorList>
    </citation>
    <scope>NUCLEOTIDE SEQUENCE [LARGE SCALE GENOMIC DNA]</scope>
    <source>
        <strain evidence="3">CBS 100304</strain>
        <tissue evidence="2">Vegetative mycelium</tissue>
    </source>
</reference>
<accession>U4LNZ7</accession>
<feature type="compositionally biased region" description="Polar residues" evidence="1">
    <location>
        <begin position="85"/>
        <end position="101"/>
    </location>
</feature>
<proteinExistence type="predicted"/>
<evidence type="ECO:0000313" key="2">
    <source>
        <dbReference type="EMBL" id="CCX31060.1"/>
    </source>
</evidence>
<evidence type="ECO:0000256" key="1">
    <source>
        <dbReference type="SAM" id="MobiDB-lite"/>
    </source>
</evidence>
<protein>
    <submittedName>
        <fullName evidence="2">Uncharacterized protein</fullName>
    </submittedName>
</protein>
<keyword evidence="3" id="KW-1185">Reference proteome</keyword>